<feature type="region of interest" description="Disordered" evidence="16">
    <location>
        <begin position="1198"/>
        <end position="1224"/>
    </location>
</feature>
<evidence type="ECO:0000313" key="21">
    <source>
        <dbReference type="Proteomes" id="UP000570595"/>
    </source>
</evidence>
<dbReference type="InterPro" id="IPR003915">
    <property type="entry name" value="PKD_2"/>
</dbReference>
<evidence type="ECO:0000256" key="2">
    <source>
        <dbReference type="ARBA" id="ARBA00005420"/>
    </source>
</evidence>
<feature type="transmembrane region" description="Helical" evidence="17">
    <location>
        <begin position="314"/>
        <end position="330"/>
    </location>
</feature>
<dbReference type="Pfam" id="PF05875">
    <property type="entry name" value="Ceramidase"/>
    <property type="match status" value="1"/>
</dbReference>
<feature type="binding site" evidence="13">
    <location>
        <position position="213"/>
    </location>
    <ligand>
        <name>Ca(2+)</name>
        <dbReference type="ChEBI" id="CHEBI:29108"/>
    </ligand>
</feature>
<comment type="similarity">
    <text evidence="4">Belongs to the alkaline ceramidase family.</text>
</comment>
<feature type="coiled-coil region" evidence="15">
    <location>
        <begin position="1280"/>
        <end position="1314"/>
    </location>
</feature>
<keyword evidence="6 17" id="KW-0812">Transmembrane</keyword>
<keyword evidence="13" id="KW-0106">Calcium</keyword>
<dbReference type="PANTHER" id="PTHR10877:SF183">
    <property type="entry name" value="AT14535P-RELATED"/>
    <property type="match status" value="1"/>
</dbReference>
<evidence type="ECO:0000313" key="20">
    <source>
        <dbReference type="EMBL" id="KAF4667749.1"/>
    </source>
</evidence>
<dbReference type="GO" id="GO:0016811">
    <property type="term" value="F:hydrolase activity, acting on carbon-nitrogen (but not peptide) bonds, in linear amides"/>
    <property type="evidence" value="ECO:0007669"/>
    <property type="project" value="InterPro"/>
</dbReference>
<dbReference type="Pfam" id="PF03982">
    <property type="entry name" value="DAGAT"/>
    <property type="match status" value="1"/>
</dbReference>
<protein>
    <recommendedName>
        <fullName evidence="22">Diacylglycerol O-acyltransferase 1</fullName>
    </recommendedName>
</protein>
<feature type="transmembrane region" description="Helical" evidence="17">
    <location>
        <begin position="520"/>
        <end position="539"/>
    </location>
</feature>
<dbReference type="EMBL" id="JABAHT010000049">
    <property type="protein sequence ID" value="KAF4667749.1"/>
    <property type="molecule type" value="Genomic_DNA"/>
</dbReference>
<comment type="caution">
    <text evidence="20">The sequence shown here is derived from an EMBL/GenBank/DDBJ whole genome shotgun (WGS) entry which is preliminary data.</text>
</comment>
<dbReference type="GO" id="GO:0006672">
    <property type="term" value="P:ceramide metabolic process"/>
    <property type="evidence" value="ECO:0007669"/>
    <property type="project" value="InterPro"/>
</dbReference>
<evidence type="ECO:0000256" key="11">
    <source>
        <dbReference type="ARBA" id="ARBA00023315"/>
    </source>
</evidence>
<keyword evidence="8 17" id="KW-1133">Transmembrane helix</keyword>
<evidence type="ECO:0000256" key="4">
    <source>
        <dbReference type="ARBA" id="ARBA00009780"/>
    </source>
</evidence>
<feature type="binding site" evidence="13">
    <location>
        <position position="224"/>
    </location>
    <ligand>
        <name>Ca(2+)</name>
        <dbReference type="ChEBI" id="CHEBI:29108"/>
    </ligand>
</feature>
<evidence type="ECO:0000256" key="3">
    <source>
        <dbReference type="ARBA" id="ARBA00007200"/>
    </source>
</evidence>
<keyword evidence="13" id="KW-0479">Metal-binding</keyword>
<feature type="transmembrane region" description="Helical" evidence="17">
    <location>
        <begin position="336"/>
        <end position="356"/>
    </location>
</feature>
<dbReference type="InterPro" id="IPR008901">
    <property type="entry name" value="ACER"/>
</dbReference>
<evidence type="ECO:0000256" key="12">
    <source>
        <dbReference type="PIRSR" id="PIRSR603915-2"/>
    </source>
</evidence>
<feature type="transmembrane region" description="Helical" evidence="17">
    <location>
        <begin position="257"/>
        <end position="274"/>
    </location>
</feature>
<feature type="domain" description="Polycystin" evidence="19">
    <location>
        <begin position="663"/>
        <end position="819"/>
    </location>
</feature>
<evidence type="ECO:0000256" key="6">
    <source>
        <dbReference type="ARBA" id="ARBA00022692"/>
    </source>
</evidence>
<evidence type="ECO:0000259" key="19">
    <source>
        <dbReference type="Pfam" id="PF20519"/>
    </source>
</evidence>
<keyword evidence="10" id="KW-0325">Glycoprotein</keyword>
<dbReference type="PRINTS" id="PR01433">
    <property type="entry name" value="POLYCYSTIN2"/>
</dbReference>
<feature type="compositionally biased region" description="Basic and acidic residues" evidence="16">
    <location>
        <begin position="1198"/>
        <end position="1207"/>
    </location>
</feature>
<evidence type="ECO:0000256" key="1">
    <source>
        <dbReference type="ARBA" id="ARBA00004141"/>
    </source>
</evidence>
<feature type="transmembrane region" description="Helical" evidence="17">
    <location>
        <begin position="833"/>
        <end position="851"/>
    </location>
</feature>
<keyword evidence="9 17" id="KW-0472">Membrane</keyword>
<organism evidence="20 21">
    <name type="scientific">Perkinsus olseni</name>
    <name type="common">Perkinsus atlanticus</name>
    <dbReference type="NCBI Taxonomy" id="32597"/>
    <lineage>
        <taxon>Eukaryota</taxon>
        <taxon>Sar</taxon>
        <taxon>Alveolata</taxon>
        <taxon>Perkinsozoa</taxon>
        <taxon>Perkinsea</taxon>
        <taxon>Perkinsida</taxon>
        <taxon>Perkinsidae</taxon>
        <taxon>Perkinsus</taxon>
    </lineage>
</organism>
<dbReference type="InterPro" id="IPR007130">
    <property type="entry name" value="DAGAT"/>
</dbReference>
<evidence type="ECO:0000256" key="14">
    <source>
        <dbReference type="PIRSR" id="PIRSR608901-2"/>
    </source>
</evidence>
<dbReference type="InterPro" id="IPR013122">
    <property type="entry name" value="PKD1_2_channel"/>
</dbReference>
<dbReference type="GO" id="GO:0008374">
    <property type="term" value="F:O-acyltransferase activity"/>
    <property type="evidence" value="ECO:0007669"/>
    <property type="project" value="InterPro"/>
</dbReference>
<feature type="transmembrane region" description="Helical" evidence="17">
    <location>
        <begin position="225"/>
        <end position="245"/>
    </location>
</feature>
<evidence type="ECO:0000256" key="7">
    <source>
        <dbReference type="ARBA" id="ARBA00022801"/>
    </source>
</evidence>
<comment type="cofactor">
    <cofactor evidence="14">
        <name>Zn(2+)</name>
        <dbReference type="ChEBI" id="CHEBI:29105"/>
    </cofactor>
</comment>
<feature type="transmembrane region" description="Helical" evidence="17">
    <location>
        <begin position="1017"/>
        <end position="1047"/>
    </location>
</feature>
<reference evidence="20 21" key="1">
    <citation type="submission" date="2020-04" db="EMBL/GenBank/DDBJ databases">
        <title>Perkinsus olseni comparative genomics.</title>
        <authorList>
            <person name="Bogema D.R."/>
        </authorList>
    </citation>
    <scope>NUCLEOTIDE SEQUENCE [LARGE SCALE GENOMIC DNA]</scope>
    <source>
        <strain evidence="20">ATCC PRA-179</strain>
    </source>
</reference>
<evidence type="ECO:0000256" key="8">
    <source>
        <dbReference type="ARBA" id="ARBA00022989"/>
    </source>
</evidence>
<evidence type="ECO:0000256" key="5">
    <source>
        <dbReference type="ARBA" id="ARBA00022679"/>
    </source>
</evidence>
<evidence type="ECO:0000256" key="9">
    <source>
        <dbReference type="ARBA" id="ARBA00023136"/>
    </source>
</evidence>
<accession>A0A7J6M8B9</accession>
<proteinExistence type="inferred from homology"/>
<comment type="similarity">
    <text evidence="2">Belongs to the diacylglycerol acyltransferase family.</text>
</comment>
<feature type="domain" description="Polycystin cation channel PKD1/PKD2" evidence="18">
    <location>
        <begin position="833"/>
        <end position="1031"/>
    </location>
</feature>
<feature type="transmembrane region" description="Helical" evidence="17">
    <location>
        <begin position="871"/>
        <end position="888"/>
    </location>
</feature>
<dbReference type="Pfam" id="PF20519">
    <property type="entry name" value="Polycystin_dom"/>
    <property type="match status" value="1"/>
</dbReference>
<feature type="transmembrane region" description="Helical" evidence="17">
    <location>
        <begin position="958"/>
        <end position="979"/>
    </location>
</feature>
<feature type="transmembrane region" description="Helical" evidence="17">
    <location>
        <begin position="927"/>
        <end position="946"/>
    </location>
</feature>
<keyword evidence="5" id="KW-0808">Transferase</keyword>
<evidence type="ECO:0008006" key="22">
    <source>
        <dbReference type="Google" id="ProtNLM"/>
    </source>
</evidence>
<dbReference type="GO" id="GO:0005509">
    <property type="term" value="F:calcium ion binding"/>
    <property type="evidence" value="ECO:0007669"/>
    <property type="project" value="InterPro"/>
</dbReference>
<evidence type="ECO:0000256" key="16">
    <source>
        <dbReference type="SAM" id="MobiDB-lite"/>
    </source>
</evidence>
<feature type="transmembrane region" description="Helical" evidence="17">
    <location>
        <begin position="986"/>
        <end position="1005"/>
    </location>
</feature>
<evidence type="ECO:0000256" key="15">
    <source>
        <dbReference type="SAM" id="Coils"/>
    </source>
</evidence>
<evidence type="ECO:0000256" key="10">
    <source>
        <dbReference type="ARBA" id="ARBA00023180"/>
    </source>
</evidence>
<name>A0A7J6M8B9_PEROL</name>
<gene>
    <name evidence="20" type="ORF">FOZ61_007802</name>
</gene>
<feature type="transmembrane region" description="Helical" evidence="17">
    <location>
        <begin position="368"/>
        <end position="389"/>
    </location>
</feature>
<evidence type="ECO:0000256" key="13">
    <source>
        <dbReference type="PIRSR" id="PIRSR608901-1"/>
    </source>
</evidence>
<keyword evidence="11" id="KW-0012">Acyltransferase</keyword>
<keyword evidence="14" id="KW-0862">Zinc</keyword>
<dbReference type="InterPro" id="IPR046791">
    <property type="entry name" value="Polycystin_dom"/>
</dbReference>
<feature type="transmembrane region" description="Helical" evidence="17">
    <location>
        <begin position="286"/>
        <end position="302"/>
    </location>
</feature>
<dbReference type="PANTHER" id="PTHR10877">
    <property type="entry name" value="POLYCYSTIN FAMILY MEMBER"/>
    <property type="match status" value="1"/>
</dbReference>
<dbReference type="GO" id="GO:0016020">
    <property type="term" value="C:membrane"/>
    <property type="evidence" value="ECO:0007669"/>
    <property type="project" value="UniProtKB-SubCell"/>
</dbReference>
<dbReference type="Pfam" id="PF08016">
    <property type="entry name" value="PKD_channel"/>
    <property type="match status" value="1"/>
</dbReference>
<comment type="subcellular location">
    <subcellularLocation>
        <location evidence="1">Membrane</location>
        <topology evidence="1">Multi-pass membrane protein</topology>
    </subcellularLocation>
</comment>
<dbReference type="Proteomes" id="UP000570595">
    <property type="component" value="Unassembled WGS sequence"/>
</dbReference>
<dbReference type="InterPro" id="IPR051223">
    <property type="entry name" value="Polycystin"/>
</dbReference>
<feature type="disulfide bond" evidence="12">
    <location>
        <begin position="683"/>
        <end position="696"/>
    </location>
</feature>
<dbReference type="OrthoDB" id="264532at2759"/>
<evidence type="ECO:0000259" key="18">
    <source>
        <dbReference type="Pfam" id="PF08016"/>
    </source>
</evidence>
<comment type="similarity">
    <text evidence="3">Belongs to the polycystin family.</text>
</comment>
<evidence type="ECO:0000256" key="17">
    <source>
        <dbReference type="SAM" id="Phobius"/>
    </source>
</evidence>
<feature type="binding site" evidence="13">
    <location>
        <position position="215"/>
    </location>
    <ligand>
        <name>Ca(2+)</name>
        <dbReference type="ChEBI" id="CHEBI:29108"/>
    </ligand>
</feature>
<feature type="binding site" evidence="13">
    <location>
        <position position="210"/>
    </location>
    <ligand>
        <name>Ca(2+)</name>
        <dbReference type="ChEBI" id="CHEBI:29108"/>
    </ligand>
</feature>
<sequence length="1322" mass="147650">MRRLFKRVSFILEDEKAVNSSPKVVYCAHPHGVVPFIHPFLISKVKHKVCPLGARVLFKLPIMREISLWYGAIDANKETALEALRQGYSISIVIGGTREQMIPYSSTHDTIVCKTRIGYAKLAYAAGRVPIVPSYCFGQSIAHDTGTFMLTFRQRVQRALGVALPFPKSLLPKHLEDFAIVVGKPLLWEDADTPETMHRKSLFGPPASMDFFEDNYAHSDHVAELFNSLSSAYIISIGLIGVFFCSPRAGNEARYKLYYGLIALVGLGSMTFHGTLRQYAQALDELPMLWGGLTTLWVSLFYHAPNGDASARQWAWGFVGFGAALTALYLSTWRIYMIFLATYALAVAGATVLASYRCYRHRGPSRAIAWRLLEVALWFNLASVSIWWLREHFLRAAETILPPCNSMAYLFRDCGSFLRPGYGGHACRCSELQLSTVFPVVSYKSNPVKTRAAIDNLGNTLLGGTCSDTPIHMQKTTLSDGAGRNSVDKMQGVEAAPLDELSVDEYEAKKKMIITFMRKAFTVIIFICFLLTYNLLVLSESTYSYTTLKRHLISKFEHPPSVVNLDTGAALAAPSLDKAICKHQRFLMHLFEQVQSIAIFWEYIADVLLDALFVEDAIPTTIYAAIAGGTASTTSATDGGILISDDELVTSIVFMPPIDERQYNRLLGAVRIRTIRVRSGEGCNVADPFNSYFEYCFPPYDESREESVSYGAITADQLPITHTDANSNPSYKKADYGGKVAKYSSSGYETIIPTNRSEAMEALAALQSSQYVDVATRAIFVDLNVWNSNMGCFAAIRVAFEVTPSGLWYNKVQLSILSLRHMNPLALKQPEELMLVVAEFMLALFVLYYISEEISELSILKLRYLSDGWNLVDWANLILLMVAFALRLKAFVDATSLDLEAASTDTTQYVDLLPTATTVQLTRRIHAFNIILAWLKAIKFLGFLPYVDMLVLTIRKSWQLVMSFLCLFLVVLLGFSVAYNVGYGEIVPQLAFVGDALFFLGRAFIGGAELEATANASFWGSFLLCLLVVVLWFLGFRCLYATIAYFVSSARSARWSADAGSDTLLGAALAKGAAIKEYVLKSFDWKNFMRTNLQGLYTRWYLPRTQRLRELRQRTKSRRQKLDGKMAEYCMPVYDEEGNEVASKIQTANGGKPAEAEGQASSEEVRYKKRLKAVLSSKPGKRWAATALPDLSLNAQRKSETHLRSTVDAESDESSSDDGLVKLGPLQPSKIRKRRRQLVQQFQLYGQADDNVRLPVTTNEVFESAEAMTDQLLGRVKGVGREARNDVKQAEESLMFLRDAVQLLNRRIKDLAIQQEDVLAIQ</sequence>
<keyword evidence="15" id="KW-0175">Coiled coil</keyword>
<keyword evidence="7" id="KW-0378">Hydrolase</keyword>
<feature type="binding site" evidence="14">
    <location>
        <position position="273"/>
    </location>
    <ligand>
        <name>Zn(2+)</name>
        <dbReference type="ChEBI" id="CHEBI:29105"/>
        <note>catalytic</note>
    </ligand>
</feature>